<comment type="caution">
    <text evidence="5">Lacks conserved residue(s) required for the propagation of feature annotation.</text>
</comment>
<evidence type="ECO:0000313" key="6">
    <source>
        <dbReference type="EMBL" id="GAQ82851.1"/>
    </source>
</evidence>
<keyword evidence="3 5" id="KW-1133">Transmembrane helix</keyword>
<keyword evidence="4 5" id="KW-0472">Membrane</keyword>
<dbReference type="InterPro" id="IPR045214">
    <property type="entry name" value="Surf1/Surf4"/>
</dbReference>
<feature type="transmembrane region" description="Helical" evidence="5">
    <location>
        <begin position="313"/>
        <end position="332"/>
    </location>
</feature>
<evidence type="ECO:0000256" key="1">
    <source>
        <dbReference type="ARBA" id="ARBA00004370"/>
    </source>
</evidence>
<dbReference type="AlphaFoldDB" id="A0A1Y1I117"/>
<dbReference type="CDD" id="cd06662">
    <property type="entry name" value="SURF1"/>
    <property type="match status" value="1"/>
</dbReference>
<dbReference type="GO" id="GO:0005743">
    <property type="term" value="C:mitochondrial inner membrane"/>
    <property type="evidence" value="ECO:0007669"/>
    <property type="project" value="UniProtKB-SubCell"/>
</dbReference>
<dbReference type="EMBL" id="DF237075">
    <property type="protein sequence ID" value="GAQ82851.1"/>
    <property type="molecule type" value="Genomic_DNA"/>
</dbReference>
<dbReference type="STRING" id="105231.A0A1Y1I117"/>
<dbReference type="PANTHER" id="PTHR23427">
    <property type="entry name" value="SURFEIT LOCUS PROTEIN"/>
    <property type="match status" value="1"/>
</dbReference>
<keyword evidence="7" id="KW-1185">Reference proteome</keyword>
<gene>
    <name evidence="6" type="ORF">KFL_001260210</name>
</gene>
<reference evidence="6 7" key="1">
    <citation type="journal article" date="2014" name="Nat. Commun.">
        <title>Klebsormidium flaccidum genome reveals primary factors for plant terrestrial adaptation.</title>
        <authorList>
            <person name="Hori K."/>
            <person name="Maruyama F."/>
            <person name="Fujisawa T."/>
            <person name="Togashi T."/>
            <person name="Yamamoto N."/>
            <person name="Seo M."/>
            <person name="Sato S."/>
            <person name="Yamada T."/>
            <person name="Mori H."/>
            <person name="Tajima N."/>
            <person name="Moriyama T."/>
            <person name="Ikeuchi M."/>
            <person name="Watanabe M."/>
            <person name="Wada H."/>
            <person name="Kobayashi K."/>
            <person name="Saito M."/>
            <person name="Masuda T."/>
            <person name="Sasaki-Sekimoto Y."/>
            <person name="Mashiguchi K."/>
            <person name="Awai K."/>
            <person name="Shimojima M."/>
            <person name="Masuda S."/>
            <person name="Iwai M."/>
            <person name="Nobusawa T."/>
            <person name="Narise T."/>
            <person name="Kondo S."/>
            <person name="Saito H."/>
            <person name="Sato R."/>
            <person name="Murakawa M."/>
            <person name="Ihara Y."/>
            <person name="Oshima-Yamada Y."/>
            <person name="Ohtaka K."/>
            <person name="Satoh M."/>
            <person name="Sonobe K."/>
            <person name="Ishii M."/>
            <person name="Ohtani R."/>
            <person name="Kanamori-Sato M."/>
            <person name="Honoki R."/>
            <person name="Miyazaki D."/>
            <person name="Mochizuki H."/>
            <person name="Umetsu J."/>
            <person name="Higashi K."/>
            <person name="Shibata D."/>
            <person name="Kamiya Y."/>
            <person name="Sato N."/>
            <person name="Nakamura Y."/>
            <person name="Tabata S."/>
            <person name="Ida S."/>
            <person name="Kurokawa K."/>
            <person name="Ohta H."/>
        </authorList>
    </citation>
    <scope>NUCLEOTIDE SEQUENCE [LARGE SCALE GENOMIC DNA]</scope>
    <source>
        <strain evidence="6 7">NIES-2285</strain>
    </source>
</reference>
<accession>A0A1Y1I117</accession>
<evidence type="ECO:0000256" key="3">
    <source>
        <dbReference type="ARBA" id="ARBA00022989"/>
    </source>
</evidence>
<dbReference type="PANTHER" id="PTHR23427:SF2">
    <property type="entry name" value="SURFEIT LOCUS PROTEIN 1"/>
    <property type="match status" value="1"/>
</dbReference>
<comment type="function">
    <text evidence="5">Probably involved in the biogenesis of the COX complex.</text>
</comment>
<comment type="subcellular location">
    <subcellularLocation>
        <location evidence="1">Membrane</location>
    </subcellularLocation>
    <subcellularLocation>
        <location evidence="5">Mitochondrion inner membrane</location>
        <topology evidence="5">Multi-pass membrane protein</topology>
    </subcellularLocation>
</comment>
<dbReference type="PROSITE" id="PS50895">
    <property type="entry name" value="SURF1"/>
    <property type="match status" value="1"/>
</dbReference>
<dbReference type="Pfam" id="PF02104">
    <property type="entry name" value="SURF1"/>
    <property type="match status" value="1"/>
</dbReference>
<dbReference type="Proteomes" id="UP000054558">
    <property type="component" value="Unassembled WGS sequence"/>
</dbReference>
<organism evidence="6 7">
    <name type="scientific">Klebsormidium nitens</name>
    <name type="common">Green alga</name>
    <name type="synonym">Ulothrix nitens</name>
    <dbReference type="NCBI Taxonomy" id="105231"/>
    <lineage>
        <taxon>Eukaryota</taxon>
        <taxon>Viridiplantae</taxon>
        <taxon>Streptophyta</taxon>
        <taxon>Klebsormidiophyceae</taxon>
        <taxon>Klebsormidiales</taxon>
        <taxon>Klebsormidiaceae</taxon>
        <taxon>Klebsormidium</taxon>
    </lineage>
</organism>
<comment type="similarity">
    <text evidence="5">Belongs to the SURF1 family.</text>
</comment>
<evidence type="ECO:0000313" key="7">
    <source>
        <dbReference type="Proteomes" id="UP000054558"/>
    </source>
</evidence>
<dbReference type="OrthoDB" id="10040024at2759"/>
<dbReference type="InterPro" id="IPR002994">
    <property type="entry name" value="Surf1/Shy1"/>
</dbReference>
<protein>
    <recommendedName>
        <fullName evidence="5">SURF1-like protein</fullName>
    </recommendedName>
</protein>
<keyword evidence="5" id="KW-0999">Mitochondrion inner membrane</keyword>
<dbReference type="OMA" id="QFRLRHF"/>
<evidence type="ECO:0000256" key="2">
    <source>
        <dbReference type="ARBA" id="ARBA00022692"/>
    </source>
</evidence>
<keyword evidence="5" id="KW-0496">Mitochondrion</keyword>
<evidence type="ECO:0000256" key="4">
    <source>
        <dbReference type="ARBA" id="ARBA00023136"/>
    </source>
</evidence>
<evidence type="ECO:0000256" key="5">
    <source>
        <dbReference type="RuleBase" id="RU363076"/>
    </source>
</evidence>
<proteinExistence type="inferred from homology"/>
<sequence>MALRLGRRWANLFERQAAKILDHYLLQTPAKQDSVQAVALGIDSIGVATNLSGPRSGGAVFRPVVQQSRVLPPLHHQQTAGLATSAAKQGVPPPGPKLGLSSLVLLAPCGITLYLGLWQLQRREQKIAMLAERQQKLAGDPVSLPELLASQGSESAPDLEFRRVELTGTYDVSRSIFVGPRVKSAPGGMTEKGFHVVTPLMPEDKRAPPVLVNRGWVPNDWTEPPGGETKVTVCGVVRGSDQPSQFVPPNAPEAGEWFFIDAPRMARETGIGDNALLIEATSDVGSRPGVARYPEPRDPLELAKFRIMPQDHLNYAMTWLTLFAAVSTMAYMRLFGRSSRRKQVVLKYKDGT</sequence>
<name>A0A1Y1I117_KLENI</name>
<keyword evidence="2 5" id="KW-0812">Transmembrane</keyword>